<name>A0A9C6T7V6_ARADU</name>
<feature type="compositionally biased region" description="Low complexity" evidence="5">
    <location>
        <begin position="646"/>
        <end position="657"/>
    </location>
</feature>
<keyword evidence="3" id="KW-0862">Zinc</keyword>
<dbReference type="PANTHER" id="PTHR47718">
    <property type="entry name" value="OS01G0519700 PROTEIN"/>
    <property type="match status" value="1"/>
</dbReference>
<evidence type="ECO:0000256" key="2">
    <source>
        <dbReference type="ARBA" id="ARBA00022771"/>
    </source>
</evidence>
<dbReference type="GO" id="GO:0008270">
    <property type="term" value="F:zinc ion binding"/>
    <property type="evidence" value="ECO:0007669"/>
    <property type="project" value="UniProtKB-KW"/>
</dbReference>
<evidence type="ECO:0000256" key="1">
    <source>
        <dbReference type="ARBA" id="ARBA00022723"/>
    </source>
</evidence>
<evidence type="ECO:0000256" key="3">
    <source>
        <dbReference type="ARBA" id="ARBA00022833"/>
    </source>
</evidence>
<dbReference type="InterPro" id="IPR007527">
    <property type="entry name" value="Znf_SWIM"/>
</dbReference>
<evidence type="ECO:0000313" key="8">
    <source>
        <dbReference type="RefSeq" id="XP_052111566.1"/>
    </source>
</evidence>
<feature type="region of interest" description="Disordered" evidence="5">
    <location>
        <begin position="618"/>
        <end position="678"/>
    </location>
</feature>
<feature type="compositionally biased region" description="Acidic residues" evidence="5">
    <location>
        <begin position="18"/>
        <end position="30"/>
    </location>
</feature>
<evidence type="ECO:0000259" key="6">
    <source>
        <dbReference type="PROSITE" id="PS50966"/>
    </source>
</evidence>
<dbReference type="GeneID" id="107469535"/>
<feature type="region of interest" description="Disordered" evidence="5">
    <location>
        <begin position="1"/>
        <end position="30"/>
    </location>
</feature>
<feature type="compositionally biased region" description="Basic residues" evidence="5">
    <location>
        <begin position="660"/>
        <end position="672"/>
    </location>
</feature>
<protein>
    <submittedName>
        <fullName evidence="8">Protein FAR1-RELATED SEQUENCE 5-like</fullName>
    </submittedName>
</protein>
<gene>
    <name evidence="8" type="primary">LOC107469535</name>
</gene>
<evidence type="ECO:0000313" key="7">
    <source>
        <dbReference type="Proteomes" id="UP000515211"/>
    </source>
</evidence>
<dbReference type="KEGG" id="adu:107469535"/>
<organism evidence="7 8">
    <name type="scientific">Arachis duranensis</name>
    <name type="common">Wild peanut</name>
    <dbReference type="NCBI Taxonomy" id="130453"/>
    <lineage>
        <taxon>Eukaryota</taxon>
        <taxon>Viridiplantae</taxon>
        <taxon>Streptophyta</taxon>
        <taxon>Embryophyta</taxon>
        <taxon>Tracheophyta</taxon>
        <taxon>Spermatophyta</taxon>
        <taxon>Magnoliopsida</taxon>
        <taxon>eudicotyledons</taxon>
        <taxon>Gunneridae</taxon>
        <taxon>Pentapetalae</taxon>
        <taxon>rosids</taxon>
        <taxon>fabids</taxon>
        <taxon>Fabales</taxon>
        <taxon>Fabaceae</taxon>
        <taxon>Papilionoideae</taxon>
        <taxon>50 kb inversion clade</taxon>
        <taxon>dalbergioids sensu lato</taxon>
        <taxon>Dalbergieae</taxon>
        <taxon>Pterocarpus clade</taxon>
        <taxon>Arachis</taxon>
    </lineage>
</organism>
<evidence type="ECO:0000256" key="4">
    <source>
        <dbReference type="PROSITE-ProRule" id="PRU00325"/>
    </source>
</evidence>
<dbReference type="InterPro" id="IPR006564">
    <property type="entry name" value="Znf_PMZ"/>
</dbReference>
<evidence type="ECO:0000256" key="5">
    <source>
        <dbReference type="SAM" id="MobiDB-lite"/>
    </source>
</evidence>
<dbReference type="PANTHER" id="PTHR47718:SF15">
    <property type="entry name" value="PROTEIN FAR1-RELATED SEQUENCE 5-LIKE"/>
    <property type="match status" value="1"/>
</dbReference>
<dbReference type="Pfam" id="PF10551">
    <property type="entry name" value="MULE"/>
    <property type="match status" value="1"/>
</dbReference>
<feature type="domain" description="SWIM-type" evidence="6">
    <location>
        <begin position="443"/>
        <end position="481"/>
    </location>
</feature>
<dbReference type="SMART" id="SM00575">
    <property type="entry name" value="ZnF_PMZ"/>
    <property type="match status" value="1"/>
</dbReference>
<dbReference type="Proteomes" id="UP000515211">
    <property type="component" value="Chromosome 10"/>
</dbReference>
<accession>A0A9C6T7V6</accession>
<dbReference type="RefSeq" id="XP_052111566.1">
    <property type="nucleotide sequence ID" value="XM_052255606.1"/>
</dbReference>
<proteinExistence type="predicted"/>
<keyword evidence="7" id="KW-1185">Reference proteome</keyword>
<dbReference type="AlphaFoldDB" id="A0A9C6T7V6"/>
<sequence>MENDGKESYKDGHQSEDLSVEYECSSDESDDMVDVTVDEAEEKDIGSTLKGTIGKGSIGQLLVSTARRGFGSFVTIERYRHLIAVNRGLDEADKTQADSLRACGVKTCHIMGYMVSQKGGYGKVGFTSKDLHNHISKTRRGKVKDDDAFAVLAYLFSKEDSDPLFLGKFTLKDGRLDNLVWADEESVVDYECFGDVLAFDTTYKKNVYNKPLVIFSGTNHHGQTTIFGCALLSDEKSETFKWALKEFLEIMSGKLPGGVVTDGDRAMREAILEVFPGIPHRLCAWHLHRNARWNEIISKYGLAENEWVQVIYNDRMKWATAYLREHFFGRIRTTSQCEGIHSLLKNYVDSKTSLLEFMHKFSEVLRHYRNNHLTADFDTFYKFPVLTTCLESFEKQAAELYTRNIFKLVKDEIEAAGALNVTECPNSRDIVEYSTSEYFNQQWEVKVSYNKDKDLFACECRLFETRGLPCSHIFGVLKHCNANCVPTSLILKRWTRDAKSNFICSIGEQDAADDIAPTLRRGAMASIFWKLCDISSKNLADYREISGELLKLISKVQNKGDAQARLSLTSALIGDPTVVKSKGAPRKVPKGQKRRRCSHCKSGRHFVRTCPLLAKEDSPAEYSNAEDEPMVEECDANKRTPSQNTKSGYGSKKSVSKLTKTPKIRANGKKNRQKTEEISLSEETLKAKTNTSGIEATEVPDAATTKIPGLPQYPMHHYPVVLPYQPYGGVLPIPFHPVPNGMAYFNQYPSTAGITSYPQFSYVSSYSSGPRDSNTWAGLLNDAINNKKP</sequence>
<keyword evidence="1" id="KW-0479">Metal-binding</keyword>
<keyword evidence="2 4" id="KW-0863">Zinc-finger</keyword>
<dbReference type="InterPro" id="IPR018289">
    <property type="entry name" value="MULE_transposase_dom"/>
</dbReference>
<reference evidence="7" key="1">
    <citation type="journal article" date="2016" name="Nat. Genet.">
        <title>The genome sequences of Arachis duranensis and Arachis ipaensis, the diploid ancestors of cultivated peanut.</title>
        <authorList>
            <person name="Bertioli D.J."/>
            <person name="Cannon S.B."/>
            <person name="Froenicke L."/>
            <person name="Huang G."/>
            <person name="Farmer A.D."/>
            <person name="Cannon E.K."/>
            <person name="Liu X."/>
            <person name="Gao D."/>
            <person name="Clevenger J."/>
            <person name="Dash S."/>
            <person name="Ren L."/>
            <person name="Moretzsohn M.C."/>
            <person name="Shirasawa K."/>
            <person name="Huang W."/>
            <person name="Vidigal B."/>
            <person name="Abernathy B."/>
            <person name="Chu Y."/>
            <person name="Niederhuth C.E."/>
            <person name="Umale P."/>
            <person name="Araujo A.C."/>
            <person name="Kozik A."/>
            <person name="Kim K.D."/>
            <person name="Burow M.D."/>
            <person name="Varshney R.K."/>
            <person name="Wang X."/>
            <person name="Zhang X."/>
            <person name="Barkley N."/>
            <person name="Guimaraes P.M."/>
            <person name="Isobe S."/>
            <person name="Guo B."/>
            <person name="Liao B."/>
            <person name="Stalker H.T."/>
            <person name="Schmitz R.J."/>
            <person name="Scheffler B.E."/>
            <person name="Leal-Bertioli S.C."/>
            <person name="Xun X."/>
            <person name="Jackson S.A."/>
            <person name="Michelmore R."/>
            <person name="Ozias-Akins P."/>
        </authorList>
    </citation>
    <scope>NUCLEOTIDE SEQUENCE [LARGE SCALE GENOMIC DNA]</scope>
    <source>
        <strain evidence="7">cv. V14167</strain>
    </source>
</reference>
<feature type="compositionally biased region" description="Acidic residues" evidence="5">
    <location>
        <begin position="624"/>
        <end position="634"/>
    </location>
</feature>
<reference evidence="8" key="2">
    <citation type="submission" date="2025-08" db="UniProtKB">
        <authorList>
            <consortium name="RefSeq"/>
        </authorList>
    </citation>
    <scope>IDENTIFICATION</scope>
    <source>
        <tissue evidence="8">Whole plant</tissue>
    </source>
</reference>
<feature type="compositionally biased region" description="Basic and acidic residues" evidence="5">
    <location>
        <begin position="1"/>
        <end position="16"/>
    </location>
</feature>
<dbReference type="PROSITE" id="PS50966">
    <property type="entry name" value="ZF_SWIM"/>
    <property type="match status" value="1"/>
</dbReference>